<dbReference type="ProteomicsDB" id="195931"/>
<dbReference type="GO" id="GO:0005524">
    <property type="term" value="F:ATP binding"/>
    <property type="evidence" value="ECO:0007669"/>
    <property type="project" value="UniProtKB-KW"/>
</dbReference>
<reference evidence="5" key="2">
    <citation type="journal article" date="2017" name="Plant J.">
        <title>Araport11: a complete reannotation of the Arabidopsis thaliana reference genome.</title>
        <authorList>
            <person name="Cheng C.Y."/>
            <person name="Krishnakumar V."/>
            <person name="Chan A.P."/>
            <person name="Thibaud-Nissen F."/>
            <person name="Schobel S."/>
            <person name="Town C.D."/>
        </authorList>
    </citation>
    <scope>GENOME REANNOTATION</scope>
    <source>
        <strain evidence="5">cv. Columbia</strain>
    </source>
</reference>
<dbReference type="GeneID" id="828086"/>
<dbReference type="RefSeq" id="NP_680555.2">
    <property type="nucleotide sequence ID" value="NM_148189.2"/>
</dbReference>
<dbReference type="FunCoup" id="F4JG28">
    <property type="interactions" value="10"/>
</dbReference>
<sequence length="140" mass="16030">MNITMINSVSTDVYNQLGLYTPAIDVWSIGCIFAEVLTWKPLFPGKSVVHQLELITDLLGTPKSDAISGVRNDKARKYLTEMRKKNHVTFSQKFSKADPLALRLLQRLLAFDRPTPTEIRSRDKGHKTRVEITCRKRDKE</sequence>
<dbReference type="EMBL" id="CP002687">
    <property type="protein sequence ID" value="AEE82049.1"/>
    <property type="molecule type" value="Genomic_DNA"/>
</dbReference>
<dbReference type="AlphaFoldDB" id="F4JG28"/>
<dbReference type="OMA" id="FQLICEL"/>
<gene>
    <name evidence="3 4" type="ordered locus">At4g01595</name>
</gene>
<evidence type="ECO:0000256" key="2">
    <source>
        <dbReference type="ARBA" id="ARBA00022840"/>
    </source>
</evidence>
<dbReference type="SMR" id="F4JG28"/>
<dbReference type="eggNOG" id="KOG0660">
    <property type="taxonomic scope" value="Eukaryota"/>
</dbReference>
<dbReference type="Proteomes" id="UP000006548">
    <property type="component" value="Chromosome 4"/>
</dbReference>
<evidence type="ECO:0000313" key="4">
    <source>
        <dbReference type="EMBL" id="AEE82049.1"/>
    </source>
</evidence>
<keyword evidence="1" id="KW-0547">Nucleotide-binding</keyword>
<dbReference type="GO" id="GO:0016301">
    <property type="term" value="F:kinase activity"/>
    <property type="evidence" value="ECO:0007669"/>
    <property type="project" value="UniProtKB-KW"/>
</dbReference>
<dbReference type="Araport" id="AT4G01595"/>
<dbReference type="HOGENOM" id="CLU_000288_181_9_1"/>
<dbReference type="InParanoid" id="F4JG28"/>
<organism evidence="4 5">
    <name type="scientific">Arabidopsis thaliana</name>
    <name type="common">Mouse-ear cress</name>
    <dbReference type="NCBI Taxonomy" id="3702"/>
    <lineage>
        <taxon>Eukaryota</taxon>
        <taxon>Viridiplantae</taxon>
        <taxon>Streptophyta</taxon>
        <taxon>Embryophyta</taxon>
        <taxon>Tracheophyta</taxon>
        <taxon>Spermatophyta</taxon>
        <taxon>Magnoliopsida</taxon>
        <taxon>eudicotyledons</taxon>
        <taxon>Gunneridae</taxon>
        <taxon>Pentapetalae</taxon>
        <taxon>rosids</taxon>
        <taxon>malvids</taxon>
        <taxon>Brassicales</taxon>
        <taxon>Brassicaceae</taxon>
        <taxon>Camelineae</taxon>
        <taxon>Arabidopsis</taxon>
    </lineage>
</organism>
<dbReference type="PANTHER" id="PTHR24055">
    <property type="entry name" value="MITOGEN-ACTIVATED PROTEIN KINASE"/>
    <property type="match status" value="1"/>
</dbReference>
<dbReference type="InterPro" id="IPR011009">
    <property type="entry name" value="Kinase-like_dom_sf"/>
</dbReference>
<dbReference type="PaxDb" id="3702-AT4G01595.1"/>
<evidence type="ECO:0000313" key="3">
    <source>
        <dbReference type="Araport" id="AT4G01595"/>
    </source>
</evidence>
<keyword evidence="4" id="KW-0418">Kinase</keyword>
<evidence type="ECO:0000313" key="5">
    <source>
        <dbReference type="Proteomes" id="UP000006548"/>
    </source>
</evidence>
<dbReference type="TAIR" id="AT4G01595"/>
<dbReference type="InterPro" id="IPR050117">
    <property type="entry name" value="MAPK"/>
</dbReference>
<proteinExistence type="predicted"/>
<keyword evidence="4" id="KW-0808">Transferase</keyword>
<keyword evidence="5" id="KW-1185">Reference proteome</keyword>
<accession>F4JG28</accession>
<keyword evidence="2" id="KW-0067">ATP-binding</keyword>
<dbReference type="KEGG" id="ath:AT4G01595"/>
<dbReference type="SUPFAM" id="SSF56112">
    <property type="entry name" value="Protein kinase-like (PK-like)"/>
    <property type="match status" value="1"/>
</dbReference>
<reference evidence="4 5" key="1">
    <citation type="journal article" date="1999" name="Nature">
        <title>Sequence and analysis of chromosome 4 of the plant Arabidopsis thaliana.</title>
        <authorList>
            <consortium name="EU"/>
            <consortium name="CSHL and WU Arabidopsis Sequencing Project"/>
            <person name="Mayer K."/>
            <person name="Schuller C."/>
            <person name="Wambutt R."/>
            <person name="Murphy G."/>
            <person name="Volckaert G."/>
            <person name="Pohl T."/>
            <person name="Dusterhoft A."/>
            <person name="Stiekema W."/>
            <person name="Entian K.D."/>
            <person name="Terryn N."/>
            <person name="Harris B."/>
            <person name="Ansorge W."/>
            <person name="Brandt P."/>
            <person name="Grivell L."/>
            <person name="Rieger M."/>
            <person name="Weichselgartner M."/>
            <person name="de Simone V."/>
            <person name="Obermaier B."/>
            <person name="Mache R."/>
            <person name="Muller M."/>
            <person name="Kreis M."/>
            <person name="Delseny M."/>
            <person name="Puigdomenech P."/>
            <person name="Watson M."/>
            <person name="Schmidtheini T."/>
            <person name="Reichert B."/>
            <person name="Portatelle D."/>
            <person name="Perez-Alonso M."/>
            <person name="Boutry M."/>
            <person name="Bancroft I."/>
            <person name="Vos P."/>
            <person name="Hoheisel J."/>
            <person name="Zimmermann W."/>
            <person name="Wedler H."/>
            <person name="Ridley P."/>
            <person name="Langham S.A."/>
            <person name="McCullagh B."/>
            <person name="Bilham L."/>
            <person name="Robben J."/>
            <person name="Van der Schueren J."/>
            <person name="Grymonprez B."/>
            <person name="Chuang Y.J."/>
            <person name="Vandenbussche F."/>
            <person name="Braeken M."/>
            <person name="Weltjens I."/>
            <person name="Voet M."/>
            <person name="Bastiaens I."/>
            <person name="Aert R."/>
            <person name="Defoor E."/>
            <person name="Weitzenegger T."/>
            <person name="Bothe G."/>
            <person name="Ramsperger U."/>
            <person name="Hilbert H."/>
            <person name="Braun M."/>
            <person name="Holzer E."/>
            <person name="Brandt A."/>
            <person name="Peters S."/>
            <person name="van Staveren M."/>
            <person name="Dirske W."/>
            <person name="Mooijman P."/>
            <person name="Klein Lankhorst R."/>
            <person name="Rose M."/>
            <person name="Hauf J."/>
            <person name="Kotter P."/>
            <person name="Berneiser S."/>
            <person name="Hempel S."/>
            <person name="Feldpausch M."/>
            <person name="Lamberth S."/>
            <person name="Van den Daele H."/>
            <person name="De Keyser A."/>
            <person name="Buysshaert C."/>
            <person name="Gielen J."/>
            <person name="Villarroel R."/>
            <person name="De Clercq R."/>
            <person name="Van Montagu M."/>
            <person name="Rogers J."/>
            <person name="Cronin A."/>
            <person name="Quail M."/>
            <person name="Bray-Allen S."/>
            <person name="Clark L."/>
            <person name="Doggett J."/>
            <person name="Hall S."/>
            <person name="Kay M."/>
            <person name="Lennard N."/>
            <person name="McLay K."/>
            <person name="Mayes R."/>
            <person name="Pettett A."/>
            <person name="Rajandream M.A."/>
            <person name="Lyne M."/>
            <person name="Benes V."/>
            <person name="Rechmann S."/>
            <person name="Borkova D."/>
            <person name="Blocker H."/>
            <person name="Scharfe M."/>
            <person name="Grimm M."/>
            <person name="Lohnert T.H."/>
            <person name="Dose S."/>
            <person name="de Haan M."/>
            <person name="Maarse A."/>
            <person name="Schafer M."/>
            <person name="Muller-Auer S."/>
            <person name="Gabel C."/>
            <person name="Fuchs M."/>
            <person name="Fartmann B."/>
            <person name="Granderath K."/>
            <person name="Dauner D."/>
            <person name="Herzl A."/>
            <person name="Neumann S."/>
            <person name="Argiriou A."/>
            <person name="Vitale D."/>
            <person name="Liguori R."/>
            <person name="Piravandi E."/>
            <person name="Massenet O."/>
            <person name="Quigley F."/>
            <person name="Clabauld G."/>
            <person name="Mundlein A."/>
            <person name="Felber R."/>
            <person name="Schnabl S."/>
            <person name="Hiller R."/>
            <person name="Schmidt W."/>
            <person name="Lecharny A."/>
            <person name="Aubourg S."/>
            <person name="Chefdor F."/>
            <person name="Cooke R."/>
            <person name="Berger C."/>
            <person name="Montfort A."/>
            <person name="Casacuberta E."/>
            <person name="Gibbons T."/>
            <person name="Weber N."/>
            <person name="Vandenbol M."/>
            <person name="Bargues M."/>
            <person name="Terol J."/>
            <person name="Torres A."/>
            <person name="Perez-Perez A."/>
            <person name="Purnelle B."/>
            <person name="Bent E."/>
            <person name="Johnson S."/>
            <person name="Tacon D."/>
            <person name="Jesse T."/>
            <person name="Heijnen L."/>
            <person name="Schwarz S."/>
            <person name="Scholler P."/>
            <person name="Heber S."/>
            <person name="Francs P."/>
            <person name="Bielke C."/>
            <person name="Frishman D."/>
            <person name="Haase D."/>
            <person name="Lemcke K."/>
            <person name="Mewes H.W."/>
            <person name="Stocker S."/>
            <person name="Zaccaria P."/>
            <person name="Bevan M."/>
            <person name="Wilson R.K."/>
            <person name="de la Bastide M."/>
            <person name="Habermann K."/>
            <person name="Parnell L."/>
            <person name="Dedhia N."/>
            <person name="Gnoj L."/>
            <person name="Schutz K."/>
            <person name="Huang E."/>
            <person name="Spiegel L."/>
            <person name="Sehkon M."/>
            <person name="Murray J."/>
            <person name="Sheet P."/>
            <person name="Cordes M."/>
            <person name="Abu-Threideh J."/>
            <person name="Stoneking T."/>
            <person name="Kalicki J."/>
            <person name="Graves T."/>
            <person name="Harmon G."/>
            <person name="Edwards J."/>
            <person name="Latreille P."/>
            <person name="Courtney L."/>
            <person name="Cloud J."/>
            <person name="Abbott A."/>
            <person name="Scott K."/>
            <person name="Johnson D."/>
            <person name="Minx P."/>
            <person name="Bentley D."/>
            <person name="Fulton B."/>
            <person name="Miller N."/>
            <person name="Greco T."/>
            <person name="Kemp K."/>
            <person name="Kramer J."/>
            <person name="Fulton L."/>
            <person name="Mardis E."/>
            <person name="Dante M."/>
            <person name="Pepin K."/>
            <person name="Hillier L."/>
            <person name="Nelson J."/>
            <person name="Spieth J."/>
            <person name="Ryan E."/>
            <person name="Andrews S."/>
            <person name="Geisel C."/>
            <person name="Layman D."/>
            <person name="Du H."/>
            <person name="Ali J."/>
            <person name="Berghoff A."/>
            <person name="Jones K."/>
            <person name="Drone K."/>
            <person name="Cotton M."/>
            <person name="Joshu C."/>
            <person name="Antonoiu B."/>
            <person name="Zidanic M."/>
            <person name="Strong C."/>
            <person name="Sun H."/>
            <person name="Lamar B."/>
            <person name="Yordan C."/>
            <person name="Ma P."/>
            <person name="Zhong J."/>
            <person name="Preston R."/>
            <person name="Vil D."/>
            <person name="Shekher M."/>
            <person name="Matero A."/>
            <person name="Shah R."/>
            <person name="Swaby I.K."/>
            <person name="O'Shaughnessy A."/>
            <person name="Rodriguez M."/>
            <person name="Hoffmann J."/>
            <person name="Till S."/>
            <person name="Granat S."/>
            <person name="Shohdy N."/>
            <person name="Hasegawa A."/>
            <person name="Hameed A."/>
            <person name="Lodhi M."/>
            <person name="Johnson A."/>
            <person name="Chen E."/>
            <person name="Marra M."/>
            <person name="Martienssen R."/>
            <person name="McCombie W.R."/>
        </authorList>
    </citation>
    <scope>NUCLEOTIDE SEQUENCE [LARGE SCALE GENOMIC DNA]</scope>
    <source>
        <strain evidence="5">cv. Columbia</strain>
    </source>
</reference>
<name>F4JG28_ARATH</name>
<evidence type="ECO:0000256" key="1">
    <source>
        <dbReference type="ARBA" id="ARBA00022741"/>
    </source>
</evidence>
<dbReference type="STRING" id="3702.F4JG28"/>
<protein>
    <submittedName>
        <fullName evidence="4">Protein kinase superfamily protein</fullName>
    </submittedName>
</protein>
<dbReference type="Gene3D" id="1.10.510.10">
    <property type="entry name" value="Transferase(Phosphotransferase) domain 1"/>
    <property type="match status" value="1"/>
</dbReference>